<comment type="caution">
    <text evidence="4">The sequence shown here is derived from an EMBL/GenBank/DDBJ whole genome shotgun (WGS) entry which is preliminary data.</text>
</comment>
<accession>A0A940P9P2</accession>
<evidence type="ECO:0000256" key="1">
    <source>
        <dbReference type="ARBA" id="ARBA00023122"/>
    </source>
</evidence>
<protein>
    <submittedName>
        <fullName evidence="4">CBS domain-containing protein</fullName>
    </submittedName>
</protein>
<gene>
    <name evidence="4" type="ORF">I6N95_22980</name>
</gene>
<dbReference type="PROSITE" id="PS51371">
    <property type="entry name" value="CBS"/>
    <property type="match status" value="1"/>
</dbReference>
<dbReference type="CDD" id="cd04643">
    <property type="entry name" value="CBS_pair_bac"/>
    <property type="match status" value="1"/>
</dbReference>
<dbReference type="InterPro" id="IPR046342">
    <property type="entry name" value="CBS_dom_sf"/>
</dbReference>
<proteinExistence type="predicted"/>
<feature type="domain" description="CBS" evidence="3">
    <location>
        <begin position="18"/>
        <end position="78"/>
    </location>
</feature>
<keyword evidence="1 2" id="KW-0129">CBS domain</keyword>
<evidence type="ECO:0000256" key="2">
    <source>
        <dbReference type="PROSITE-ProRule" id="PRU00703"/>
    </source>
</evidence>
<dbReference type="RefSeq" id="WP_209531829.1">
    <property type="nucleotide sequence ID" value="NZ_JAEEGA010000020.1"/>
</dbReference>
<dbReference type="PANTHER" id="PTHR43080:SF30">
    <property type="entry name" value="CYCLIC DI-AMP RECEPTOR B"/>
    <property type="match status" value="1"/>
</dbReference>
<dbReference type="InterPro" id="IPR051257">
    <property type="entry name" value="Diverse_CBS-Domain"/>
</dbReference>
<dbReference type="EMBL" id="JAEEGA010000020">
    <property type="protein sequence ID" value="MBP1043897.1"/>
    <property type="molecule type" value="Genomic_DNA"/>
</dbReference>
<dbReference type="PANTHER" id="PTHR43080">
    <property type="entry name" value="CBS DOMAIN-CONTAINING PROTEIN CBSX3, MITOCHONDRIAL"/>
    <property type="match status" value="1"/>
</dbReference>
<evidence type="ECO:0000313" key="5">
    <source>
        <dbReference type="Proteomes" id="UP000674938"/>
    </source>
</evidence>
<evidence type="ECO:0000313" key="4">
    <source>
        <dbReference type="EMBL" id="MBP1043897.1"/>
    </source>
</evidence>
<dbReference type="SUPFAM" id="SSF54631">
    <property type="entry name" value="CBS-domain pair"/>
    <property type="match status" value="1"/>
</dbReference>
<dbReference type="InterPro" id="IPR000644">
    <property type="entry name" value="CBS_dom"/>
</dbReference>
<keyword evidence="5" id="KW-1185">Reference proteome</keyword>
<dbReference type="Proteomes" id="UP000674938">
    <property type="component" value="Unassembled WGS sequence"/>
</dbReference>
<dbReference type="InterPro" id="IPR048125">
    <property type="entry name" value="CBS_CbpB"/>
</dbReference>
<dbReference type="Pfam" id="PF00571">
    <property type="entry name" value="CBS"/>
    <property type="match status" value="2"/>
</dbReference>
<evidence type="ECO:0000259" key="3">
    <source>
        <dbReference type="PROSITE" id="PS51371"/>
    </source>
</evidence>
<sequence>MIGNAVKTLLLNNEDSFLIPDEKVAHVMDTNPLNHALLVLTKVRYTRIPVLNREGEFVGLIGLSDIVNAMFDLTEIDPDNLTDLCVRDVMDTEVDTITQPYDIEYILHLSVDSPFIPVVDSDNHFAGIVTRKEILKSVNHLVHTLENEYTLTEKKQPERKIG</sequence>
<reference evidence="4" key="1">
    <citation type="submission" date="2020-12" db="EMBL/GenBank/DDBJ databases">
        <title>Vagococcus allomyrinae sp. nov. and Enterococcus lavae sp. nov., isolated from the larvae of Allomyrina dichotoma.</title>
        <authorList>
            <person name="Lee S.D."/>
        </authorList>
    </citation>
    <scope>NUCLEOTIDE SEQUENCE</scope>
    <source>
        <strain evidence="4">BWB3-3</strain>
    </source>
</reference>
<name>A0A940P9P2_9ENTE</name>
<dbReference type="Gene3D" id="3.10.580.10">
    <property type="entry name" value="CBS-domain"/>
    <property type="match status" value="1"/>
</dbReference>
<organism evidence="4 5">
    <name type="scientific">Vagococcus allomyrinae</name>
    <dbReference type="NCBI Taxonomy" id="2794353"/>
    <lineage>
        <taxon>Bacteria</taxon>
        <taxon>Bacillati</taxon>
        <taxon>Bacillota</taxon>
        <taxon>Bacilli</taxon>
        <taxon>Lactobacillales</taxon>
        <taxon>Enterococcaceae</taxon>
        <taxon>Vagococcus</taxon>
    </lineage>
</organism>
<dbReference type="AlphaFoldDB" id="A0A940P9P2"/>
<dbReference type="NCBIfam" id="NF041630">
    <property type="entry name" value="CBS_CbpB"/>
    <property type="match status" value="1"/>
</dbReference>